<dbReference type="InterPro" id="IPR018062">
    <property type="entry name" value="HTH_AraC-typ_CS"/>
</dbReference>
<dbReference type="KEGG" id="carl:PXC00_04820"/>
<dbReference type="SUPFAM" id="SSF46689">
    <property type="entry name" value="Homeodomain-like"/>
    <property type="match status" value="2"/>
</dbReference>
<organism evidence="8 9">
    <name type="scientific">Caproicibacterium argilliputei</name>
    <dbReference type="NCBI Taxonomy" id="3030016"/>
    <lineage>
        <taxon>Bacteria</taxon>
        <taxon>Bacillati</taxon>
        <taxon>Bacillota</taxon>
        <taxon>Clostridia</taxon>
        <taxon>Eubacteriales</taxon>
        <taxon>Oscillospiraceae</taxon>
        <taxon>Caproicibacterium</taxon>
    </lineage>
</organism>
<dbReference type="InterPro" id="IPR009057">
    <property type="entry name" value="Homeodomain-like_sf"/>
</dbReference>
<evidence type="ECO:0000256" key="1">
    <source>
        <dbReference type="ARBA" id="ARBA00008875"/>
    </source>
</evidence>
<dbReference type="GO" id="GO:0004553">
    <property type="term" value="F:hydrolase activity, hydrolyzing O-glycosyl compounds"/>
    <property type="evidence" value="ECO:0007669"/>
    <property type="project" value="InterPro"/>
</dbReference>
<gene>
    <name evidence="8" type="ORF">PXC00_04820</name>
</gene>
<dbReference type="GO" id="GO:0005975">
    <property type="term" value="P:carbohydrate metabolic process"/>
    <property type="evidence" value="ECO:0007669"/>
    <property type="project" value="InterPro"/>
</dbReference>
<evidence type="ECO:0000259" key="7">
    <source>
        <dbReference type="PROSITE" id="PS01124"/>
    </source>
</evidence>
<keyword evidence="4" id="KW-0238">DNA-binding</keyword>
<reference evidence="8 9" key="1">
    <citation type="submission" date="2024-06" db="EMBL/GenBank/DDBJ databases">
        <title>Caproicibacterium argilliputei sp. nov, a novel caproic acid producing anaerobic bacterium isolated from pit mud.</title>
        <authorList>
            <person name="Xia S."/>
        </authorList>
    </citation>
    <scope>NUCLEOTIDE SEQUENCE [LARGE SCALE GENOMIC DNA]</scope>
    <source>
        <strain evidence="8 9">ZCY20-5</strain>
    </source>
</reference>
<dbReference type="PROSITE" id="PS01124">
    <property type="entry name" value="HTH_ARAC_FAMILY_2"/>
    <property type="match status" value="1"/>
</dbReference>
<dbReference type="SMART" id="SM00342">
    <property type="entry name" value="HTH_ARAC"/>
    <property type="match status" value="1"/>
</dbReference>
<reference evidence="9" key="3">
    <citation type="submission" date="2024-06" db="EMBL/GenBank/DDBJ databases">
        <authorList>
            <person name="Zeng C."/>
        </authorList>
    </citation>
    <scope>NUCLEOTIDE SEQUENCE [LARGE SCALE GENOMIC DNA]</scope>
    <source>
        <strain evidence="9">ZCY20-5</strain>
    </source>
</reference>
<dbReference type="PROSITE" id="PS00041">
    <property type="entry name" value="HTH_ARAC_FAMILY_1"/>
    <property type="match status" value="1"/>
</dbReference>
<dbReference type="SUPFAM" id="SSF51011">
    <property type="entry name" value="Glycosyl hydrolase domain"/>
    <property type="match status" value="1"/>
</dbReference>
<dbReference type="Pfam" id="PF02311">
    <property type="entry name" value="AraC_binding"/>
    <property type="match status" value="1"/>
</dbReference>
<accession>A0AA97DCQ8</accession>
<dbReference type="Proteomes" id="UP001300604">
    <property type="component" value="Chromosome"/>
</dbReference>
<dbReference type="Pfam" id="PF12833">
    <property type="entry name" value="HTH_18"/>
    <property type="match status" value="1"/>
</dbReference>
<keyword evidence="6" id="KW-0326">Glycosidase</keyword>
<protein>
    <submittedName>
        <fullName evidence="8">Helix-turn-helix domain-containing protein</fullName>
    </submittedName>
</protein>
<dbReference type="InterPro" id="IPR049166">
    <property type="entry name" value="GH39_cat"/>
</dbReference>
<keyword evidence="2" id="KW-0378">Hydrolase</keyword>
<feature type="domain" description="HTH araC/xylS-type" evidence="7">
    <location>
        <begin position="173"/>
        <end position="270"/>
    </location>
</feature>
<dbReference type="InterPro" id="IPR017853">
    <property type="entry name" value="GH"/>
</dbReference>
<dbReference type="InterPro" id="IPR018060">
    <property type="entry name" value="HTH_AraC"/>
</dbReference>
<dbReference type="PANTHER" id="PTHR43280:SF28">
    <property type="entry name" value="HTH-TYPE TRANSCRIPTIONAL ACTIVATOR RHAS"/>
    <property type="match status" value="1"/>
</dbReference>
<dbReference type="PRINTS" id="PR00745">
    <property type="entry name" value="GLHYDRLASE39"/>
</dbReference>
<keyword evidence="3" id="KW-0805">Transcription regulation</keyword>
<keyword evidence="5" id="KW-0804">Transcription</keyword>
<proteinExistence type="inferred from homology"/>
<evidence type="ECO:0000256" key="4">
    <source>
        <dbReference type="ARBA" id="ARBA00023125"/>
    </source>
</evidence>
<comment type="similarity">
    <text evidence="1">Belongs to the glycosyl hydrolase 39 family.</text>
</comment>
<dbReference type="Gene3D" id="2.60.40.1500">
    <property type="entry name" value="Glycosyl hydrolase domain, family 39"/>
    <property type="match status" value="1"/>
</dbReference>
<dbReference type="SUPFAM" id="SSF51445">
    <property type="entry name" value="(Trans)glycosidases"/>
    <property type="match status" value="1"/>
</dbReference>
<dbReference type="Pfam" id="PF01229">
    <property type="entry name" value="Glyco_hydro_39"/>
    <property type="match status" value="1"/>
</dbReference>
<dbReference type="InterPro" id="IPR003313">
    <property type="entry name" value="AraC-bd"/>
</dbReference>
<keyword evidence="9" id="KW-1185">Reference proteome</keyword>
<sequence length="818" mass="93694">MNASAENRAGYSFEISSRENSHPGWHQELELVFVLRGRGTLWREDRTVPYSLHEADLFTVSGYEMHEIHMESGGLTLSLLLSSSFLSFYFPEAQQLAFACKSYAADAEEQKKYDILRADFAAAFQTFYQNEAHHAALHLRSKLILLLDDLIRYFSCPAPKAAPAFDKGRSHLRAAAGWIDQHYTEDITLKETADRVYLSESYLSRLFKRTLGLTFTEYLTQVRLDYAALLLRSGQRVTETASKAGFRSTNSFIQAFKQTYQKTPGQYKRELGERLKRELYTEPQGAENKFSVLSRYLQTPSASEQSKPAEVRDECAVSANLSMPLRTLRHSWRQLINVGYAYDLLNGSVQKQVRQVQAEIGFRYARVKGILDDDVLFYAAADGQEPVCHFAYADEAIDFLLSVGLTPFLELGAMPSQLAKNQFTVFKRQSILSTPKDMRQWTALLTVLLRHFQCRYGVRRVEQWIFTPCFNPFFYDVRADHLEEYFSFYRESYRAVRALLPHALLCGPGDLSFPEFLERCLAENCVPDCIAAHAFFTASPDETDAKQVQLLNSEETFPLAVTGDEDYLKHLLERIRKTLRKRGLADVPVMLDEWNSSFWQRDLCNDTCAKSASLFKNILENYDAYCAMGYWTVSDFMEELSPSQDLFHGGFGLFTRNGLAKSGYRALQLLCKAGEKLLARQEGCFITSSPGEVQVFLYNAAYYDLLYRFRHTAHLTLTKRYGVFNKRNPQCFQIGLNGLQPGRYLLRRYAVGRTGGSVFDAWVEMGAPERVTEEVRRFLESRSYPVLQMETVETGPSFPLQEVLQPYEIRLITLTLQE</sequence>
<dbReference type="RefSeq" id="WP_275844423.1">
    <property type="nucleotide sequence ID" value="NZ_CP135996.1"/>
</dbReference>
<dbReference type="EMBL" id="CP135996">
    <property type="protein sequence ID" value="WOC33202.1"/>
    <property type="molecule type" value="Genomic_DNA"/>
</dbReference>
<evidence type="ECO:0000313" key="8">
    <source>
        <dbReference type="EMBL" id="WOC33202.1"/>
    </source>
</evidence>
<dbReference type="PANTHER" id="PTHR43280">
    <property type="entry name" value="ARAC-FAMILY TRANSCRIPTIONAL REGULATOR"/>
    <property type="match status" value="1"/>
</dbReference>
<dbReference type="Gene3D" id="3.20.20.80">
    <property type="entry name" value="Glycosidases"/>
    <property type="match status" value="1"/>
</dbReference>
<dbReference type="GO" id="GO:0043565">
    <property type="term" value="F:sequence-specific DNA binding"/>
    <property type="evidence" value="ECO:0007669"/>
    <property type="project" value="InterPro"/>
</dbReference>
<evidence type="ECO:0000313" key="9">
    <source>
        <dbReference type="Proteomes" id="UP001300604"/>
    </source>
</evidence>
<dbReference type="InterPro" id="IPR014710">
    <property type="entry name" value="RmlC-like_jellyroll"/>
</dbReference>
<evidence type="ECO:0000256" key="3">
    <source>
        <dbReference type="ARBA" id="ARBA00023015"/>
    </source>
</evidence>
<name>A0AA97DCQ8_9FIRM</name>
<evidence type="ECO:0000256" key="5">
    <source>
        <dbReference type="ARBA" id="ARBA00023163"/>
    </source>
</evidence>
<dbReference type="AlphaFoldDB" id="A0AA97DCQ8"/>
<reference evidence="9" key="2">
    <citation type="submission" date="2024-06" db="EMBL/GenBank/DDBJ databases">
        <title>Caproicibacterium argilliputei sp. nov, a novel caproic acid producing anaerobic bacterium isolated from pit mud.</title>
        <authorList>
            <person name="Zeng C."/>
        </authorList>
    </citation>
    <scope>NUCLEOTIDE SEQUENCE [LARGE SCALE GENOMIC DNA]</scope>
    <source>
        <strain evidence="9">ZCY20-5</strain>
    </source>
</reference>
<evidence type="ECO:0000256" key="2">
    <source>
        <dbReference type="ARBA" id="ARBA00022801"/>
    </source>
</evidence>
<dbReference type="GO" id="GO:0003700">
    <property type="term" value="F:DNA-binding transcription factor activity"/>
    <property type="evidence" value="ECO:0007669"/>
    <property type="project" value="InterPro"/>
</dbReference>
<evidence type="ECO:0000256" key="6">
    <source>
        <dbReference type="ARBA" id="ARBA00023295"/>
    </source>
</evidence>
<dbReference type="Gene3D" id="1.10.10.60">
    <property type="entry name" value="Homeodomain-like"/>
    <property type="match status" value="2"/>
</dbReference>
<dbReference type="InterPro" id="IPR000514">
    <property type="entry name" value="Glyco_hydro_39"/>
</dbReference>
<dbReference type="Gene3D" id="2.60.120.10">
    <property type="entry name" value="Jelly Rolls"/>
    <property type="match status" value="1"/>
</dbReference>